<dbReference type="EMBL" id="MTJL01000037">
    <property type="protein sequence ID" value="OMI00911.1"/>
    <property type="molecule type" value="Genomic_DNA"/>
</dbReference>
<evidence type="ECO:0000313" key="5">
    <source>
        <dbReference type="EMBL" id="OMI00911.1"/>
    </source>
</evidence>
<organism evidence="5 6">
    <name type="scientific">Bacillus swezeyi</name>
    <dbReference type="NCBI Taxonomy" id="1925020"/>
    <lineage>
        <taxon>Bacteria</taxon>
        <taxon>Bacillati</taxon>
        <taxon>Bacillota</taxon>
        <taxon>Bacilli</taxon>
        <taxon>Bacillales</taxon>
        <taxon>Bacillaceae</taxon>
        <taxon>Bacillus</taxon>
    </lineage>
</organism>
<keyword evidence="6" id="KW-1185">Reference proteome</keyword>
<feature type="transmembrane region" description="Helical" evidence="4">
    <location>
        <begin position="51"/>
        <end position="68"/>
    </location>
</feature>
<keyword evidence="1" id="KW-0378">Hydrolase</keyword>
<reference evidence="5 6" key="1">
    <citation type="submission" date="2017-01" db="EMBL/GenBank/DDBJ databases">
        <title>Bacillus phylogenomics.</title>
        <authorList>
            <person name="Dunlap C."/>
        </authorList>
    </citation>
    <scope>NUCLEOTIDE SEQUENCE [LARGE SCALE GENOMIC DNA]</scope>
    <source>
        <strain evidence="5 6">NRRL B-41282</strain>
    </source>
</reference>
<keyword evidence="4" id="KW-0812">Transmembrane</keyword>
<proteinExistence type="predicted"/>
<dbReference type="Gene3D" id="3.40.50.1820">
    <property type="entry name" value="alpha/beta hydrolase"/>
    <property type="match status" value="1"/>
</dbReference>
<dbReference type="Proteomes" id="UP000187367">
    <property type="component" value="Unassembled WGS sequence"/>
</dbReference>
<evidence type="ECO:0000256" key="2">
    <source>
        <dbReference type="ARBA" id="ARBA00022963"/>
    </source>
</evidence>
<evidence type="ECO:0000313" key="6">
    <source>
        <dbReference type="Proteomes" id="UP000187367"/>
    </source>
</evidence>
<accession>A0A1R1QCE4</accession>
<dbReference type="SUPFAM" id="SSF53474">
    <property type="entry name" value="alpha/beta-Hydrolases"/>
    <property type="match status" value="1"/>
</dbReference>
<evidence type="ECO:0000256" key="4">
    <source>
        <dbReference type="SAM" id="Phobius"/>
    </source>
</evidence>
<protein>
    <submittedName>
        <fullName evidence="5">Uncharacterized protein</fullName>
    </submittedName>
</protein>
<keyword evidence="3" id="KW-0443">Lipid metabolism</keyword>
<dbReference type="PANTHER" id="PTHR10272:SF0">
    <property type="entry name" value="PLATELET-ACTIVATING FACTOR ACETYLHYDROLASE"/>
    <property type="match status" value="1"/>
</dbReference>
<dbReference type="RefSeq" id="WP_076760836.1">
    <property type="nucleotide sequence ID" value="NZ_JARMMK010000003.1"/>
</dbReference>
<evidence type="ECO:0000256" key="3">
    <source>
        <dbReference type="ARBA" id="ARBA00023098"/>
    </source>
</evidence>
<dbReference type="GO" id="GO:0003847">
    <property type="term" value="F:1-alkyl-2-acetylglycerophosphocholine esterase activity"/>
    <property type="evidence" value="ECO:0007669"/>
    <property type="project" value="TreeGrafter"/>
</dbReference>
<keyword evidence="4" id="KW-0472">Membrane</keyword>
<comment type="caution">
    <text evidence="5">The sequence shown here is derived from an EMBL/GenBank/DDBJ whole genome shotgun (WGS) entry which is preliminary data.</text>
</comment>
<dbReference type="OrthoDB" id="9814760at2"/>
<feature type="transmembrane region" description="Helical" evidence="4">
    <location>
        <begin position="80"/>
        <end position="100"/>
    </location>
</feature>
<name>A0A1R1QCE4_9BACI</name>
<dbReference type="GO" id="GO:0016042">
    <property type="term" value="P:lipid catabolic process"/>
    <property type="evidence" value="ECO:0007669"/>
    <property type="project" value="UniProtKB-KW"/>
</dbReference>
<sequence length="481" mass="54356">MRTFEILLTLLSFIMLFQQKMPRKLAAAIGFASMGVLAGQLFFEGYRWQMFFVYLISAALAFTAIFGKRLQIRMWKPLKYGLYVLTFAMLAISAFLSVYLPVFDLPKPDGAYSVGTKTFHLVDRDREETLTKDPHDKRELMVQVWYPAQHTNDQKQSPLFPDDQNTFHRYIGAFAAEFNLPAFALDYWRYIKTNSYENAEISPTEDRYPVVVISHGFGTSRLLHASQAENLASHGFIAVAIDHTYSTMATAFPDGRVTGLTTEQYMNGVSENSGKLGNIWTQDAGFVINQLEKLNDGDFKGKLDMNNIGMMGHSFGGATAFNAAYTNQKIKAGINMDGSLYDVDGKQAISKPFLFMESSDFLKIRDKAMSGNISDEEIKNSGLTKEEFNKMIEERKKEYKIIDQASMVYIKGAAHYNFTDFQLYSKLLQQIGMTGKIDGERGADIVNQYVVDFFNKHLKGTGGDLISKPNQAYPEVKFPKE</sequence>
<evidence type="ECO:0000256" key="1">
    <source>
        <dbReference type="ARBA" id="ARBA00022801"/>
    </source>
</evidence>
<dbReference type="PANTHER" id="PTHR10272">
    <property type="entry name" value="PLATELET-ACTIVATING FACTOR ACETYLHYDROLASE"/>
    <property type="match status" value="1"/>
</dbReference>
<dbReference type="AlphaFoldDB" id="A0A1R1QCE4"/>
<gene>
    <name evidence="5" type="ORF">BW143_18005</name>
</gene>
<keyword evidence="2" id="KW-0442">Lipid degradation</keyword>
<dbReference type="Pfam" id="PF03403">
    <property type="entry name" value="PAF-AH_p_II"/>
    <property type="match status" value="2"/>
</dbReference>
<keyword evidence="4" id="KW-1133">Transmembrane helix</keyword>
<dbReference type="InterPro" id="IPR029058">
    <property type="entry name" value="AB_hydrolase_fold"/>
</dbReference>
<accession>A0A1R1S089</accession>